<sequence>MDPFFLATSKLRRKHYDECIEICNTLLTKNPYDQAAWFLKCRALTLKCWIDDLEIDEEGMADMLLDENAVATVPRPGTSIQRPTTSSSGPSLALRPVTRGGRPITGFMRPGSARPTSSSGSIEAAIKSQTGRVGTSRPVTSSGRYLRLGTASLLGQGDQFIVSEKMDMKKMAQKPAIAKALCEYLIYVEHNPKKALELCAESTVLTDYKDWWWKARLGKAYFQLGLFRDSQKQFESSLKIEDMIPTHIELAKVYIRLDQPNFALSEYQKALDKHGEDENLQLAQARVYDLMNDSEKSAALYKAVLQLNPCNIEAIASLAAYNFYTDHPEVALRFYRRLLQLGINNLEIWNNLGLACYYAGQYDLSLKCIERALDCDDSNGDLWYNLSNIAIAMGELLLAHQALKIAINVDNTHAEAYNNLAILELRKNNVEQARTYYQTAIRLADWLYEPLYNLALLAFRTGQMQESFTLVSKALAIFPDHADSKELMKTLRSQFESL</sequence>
<dbReference type="EMBL" id="MPUH01000202">
    <property type="protein sequence ID" value="OMJ86542.1"/>
    <property type="molecule type" value="Genomic_DNA"/>
</dbReference>
<dbReference type="InterPro" id="IPR019734">
    <property type="entry name" value="TPR_rpt"/>
</dbReference>
<dbReference type="SMART" id="SM00028">
    <property type="entry name" value="TPR"/>
    <property type="match status" value="7"/>
</dbReference>
<dbReference type="Pfam" id="PF13432">
    <property type="entry name" value="TPR_16"/>
    <property type="match status" value="1"/>
</dbReference>
<feature type="repeat" description="TPR" evidence="3">
    <location>
        <begin position="346"/>
        <end position="379"/>
    </location>
</feature>
<dbReference type="GO" id="GO:0036064">
    <property type="term" value="C:ciliary basal body"/>
    <property type="evidence" value="ECO:0007669"/>
    <property type="project" value="TreeGrafter"/>
</dbReference>
<gene>
    <name evidence="5" type="ORF">SteCoe_11893</name>
</gene>
<keyword evidence="6" id="KW-1185">Reference proteome</keyword>
<evidence type="ECO:0000256" key="2">
    <source>
        <dbReference type="ARBA" id="ARBA00022803"/>
    </source>
</evidence>
<name>A0A1R2CC35_9CILI</name>
<dbReference type="InterPro" id="IPR011990">
    <property type="entry name" value="TPR-like_helical_dom_sf"/>
</dbReference>
<dbReference type="SUPFAM" id="SSF48452">
    <property type="entry name" value="TPR-like"/>
    <property type="match status" value="1"/>
</dbReference>
<protein>
    <submittedName>
        <fullName evidence="5">Uncharacterized protein</fullName>
    </submittedName>
</protein>
<reference evidence="5 6" key="1">
    <citation type="submission" date="2016-11" db="EMBL/GenBank/DDBJ databases">
        <title>The macronuclear genome of Stentor coeruleus: a giant cell with tiny introns.</title>
        <authorList>
            <person name="Slabodnick M."/>
            <person name="Ruby J.G."/>
            <person name="Reiff S.B."/>
            <person name="Swart E.C."/>
            <person name="Gosai S."/>
            <person name="Prabakaran S."/>
            <person name="Witkowska E."/>
            <person name="Larue G.E."/>
            <person name="Fisher S."/>
            <person name="Freeman R.M."/>
            <person name="Gunawardena J."/>
            <person name="Chu W."/>
            <person name="Stover N.A."/>
            <person name="Gregory B.D."/>
            <person name="Nowacki M."/>
            <person name="Derisi J."/>
            <person name="Roy S.W."/>
            <person name="Marshall W.F."/>
            <person name="Sood P."/>
        </authorList>
    </citation>
    <scope>NUCLEOTIDE SEQUENCE [LARGE SCALE GENOMIC DNA]</scope>
    <source>
        <strain evidence="5">WM001</strain>
    </source>
</reference>
<dbReference type="PANTHER" id="PTHR44177">
    <property type="entry name" value="TETRATRICOPEPTIDE REPEAT PROTEIN 8"/>
    <property type="match status" value="1"/>
</dbReference>
<keyword evidence="2 3" id="KW-0802">TPR repeat</keyword>
<dbReference type="Proteomes" id="UP000187209">
    <property type="component" value="Unassembled WGS sequence"/>
</dbReference>
<feature type="region of interest" description="Disordered" evidence="4">
    <location>
        <begin position="74"/>
        <end position="95"/>
    </location>
</feature>
<comment type="caution">
    <text evidence="5">The sequence shown here is derived from an EMBL/GenBank/DDBJ whole genome shotgun (WGS) entry which is preliminary data.</text>
</comment>
<proteinExistence type="predicted"/>
<evidence type="ECO:0000256" key="4">
    <source>
        <dbReference type="SAM" id="MobiDB-lite"/>
    </source>
</evidence>
<dbReference type="Pfam" id="PF07719">
    <property type="entry name" value="TPR_2"/>
    <property type="match status" value="1"/>
</dbReference>
<dbReference type="GO" id="GO:1905515">
    <property type="term" value="P:non-motile cilium assembly"/>
    <property type="evidence" value="ECO:0007669"/>
    <property type="project" value="InterPro"/>
</dbReference>
<dbReference type="CDD" id="cd21341">
    <property type="entry name" value="TTC8_N"/>
    <property type="match status" value="1"/>
</dbReference>
<dbReference type="GO" id="GO:0097730">
    <property type="term" value="C:non-motile cilium"/>
    <property type="evidence" value="ECO:0007669"/>
    <property type="project" value="TreeGrafter"/>
</dbReference>
<dbReference type="InterPro" id="IPR013105">
    <property type="entry name" value="TPR_2"/>
</dbReference>
<evidence type="ECO:0000313" key="6">
    <source>
        <dbReference type="Proteomes" id="UP000187209"/>
    </source>
</evidence>
<evidence type="ECO:0000256" key="1">
    <source>
        <dbReference type="ARBA" id="ARBA00022737"/>
    </source>
</evidence>
<keyword evidence="1" id="KW-0677">Repeat</keyword>
<dbReference type="Gene3D" id="1.25.40.10">
    <property type="entry name" value="Tetratricopeptide repeat domain"/>
    <property type="match status" value="1"/>
</dbReference>
<dbReference type="AlphaFoldDB" id="A0A1R2CC35"/>
<dbReference type="GO" id="GO:0034464">
    <property type="term" value="C:BBSome"/>
    <property type="evidence" value="ECO:0007669"/>
    <property type="project" value="InterPro"/>
</dbReference>
<dbReference type="PROSITE" id="PS50005">
    <property type="entry name" value="TPR"/>
    <property type="match status" value="1"/>
</dbReference>
<dbReference type="InterPro" id="IPR028796">
    <property type="entry name" value="BBS8"/>
</dbReference>
<dbReference type="OrthoDB" id="421121at2759"/>
<dbReference type="PANTHER" id="PTHR44177:SF1">
    <property type="entry name" value="TETRATRICOPEPTIDE REPEAT PROTEIN 8"/>
    <property type="match status" value="1"/>
</dbReference>
<evidence type="ECO:0000256" key="3">
    <source>
        <dbReference type="PROSITE-ProRule" id="PRU00339"/>
    </source>
</evidence>
<evidence type="ECO:0000313" key="5">
    <source>
        <dbReference type="EMBL" id="OMJ86542.1"/>
    </source>
</evidence>
<accession>A0A1R2CC35</accession>
<organism evidence="5 6">
    <name type="scientific">Stentor coeruleus</name>
    <dbReference type="NCBI Taxonomy" id="5963"/>
    <lineage>
        <taxon>Eukaryota</taxon>
        <taxon>Sar</taxon>
        <taxon>Alveolata</taxon>
        <taxon>Ciliophora</taxon>
        <taxon>Postciliodesmatophora</taxon>
        <taxon>Heterotrichea</taxon>
        <taxon>Heterotrichida</taxon>
        <taxon>Stentoridae</taxon>
        <taxon>Stentor</taxon>
    </lineage>
</organism>
<feature type="compositionally biased region" description="Polar residues" evidence="4">
    <location>
        <begin position="78"/>
        <end position="90"/>
    </location>
</feature>